<evidence type="ECO:0000256" key="2">
    <source>
        <dbReference type="SAM" id="MobiDB-lite"/>
    </source>
</evidence>
<feature type="region of interest" description="Disordered" evidence="2">
    <location>
        <begin position="453"/>
        <end position="505"/>
    </location>
</feature>
<feature type="compositionally biased region" description="Low complexity" evidence="2">
    <location>
        <begin position="47"/>
        <end position="56"/>
    </location>
</feature>
<protein>
    <recommendedName>
        <fullName evidence="3">CCHC-type domain-containing protein</fullName>
    </recommendedName>
</protein>
<dbReference type="Proteomes" id="UP001231189">
    <property type="component" value="Unassembled WGS sequence"/>
</dbReference>
<name>A0AAD8R5L6_LOLMU</name>
<evidence type="ECO:0000256" key="1">
    <source>
        <dbReference type="PROSITE-ProRule" id="PRU00047"/>
    </source>
</evidence>
<dbReference type="PANTHER" id="PTHR33170">
    <property type="entry name" value="DUF4283 DOMAIN-CONTAINING PROTEIN-RELATED"/>
    <property type="match status" value="1"/>
</dbReference>
<feature type="compositionally biased region" description="Polar residues" evidence="2">
    <location>
        <begin position="80"/>
        <end position="94"/>
    </location>
</feature>
<feature type="compositionally biased region" description="Gly residues" evidence="2">
    <location>
        <begin position="60"/>
        <end position="70"/>
    </location>
</feature>
<dbReference type="Gene3D" id="4.10.60.10">
    <property type="entry name" value="Zinc finger, CCHC-type"/>
    <property type="match status" value="1"/>
</dbReference>
<proteinExistence type="predicted"/>
<keyword evidence="1" id="KW-0479">Metal-binding</keyword>
<comment type="caution">
    <text evidence="4">The sequence shown here is derived from an EMBL/GenBank/DDBJ whole genome shotgun (WGS) entry which is preliminary data.</text>
</comment>
<evidence type="ECO:0000313" key="4">
    <source>
        <dbReference type="EMBL" id="KAK1613854.1"/>
    </source>
</evidence>
<accession>A0AAD8R5L6</accession>
<sequence>MANRGCGMNPNRGRGYSGGAGRGSDGGGRWNGGRGFGPGRGNNFFEGSSSGTAGDDAGSRNGGDLQGGDFDGVFRAGSGYRNNGTGQDRFNNAPNFHRGNDRRAFNGQDGLSAAQMLLVKETAAALAKQLAASQPQGAQATATMVTPSSGVPTATGSLAVPGAAPRRQSETEQRAEAVLLSVAGISTPQQQGTTPVLPEAAGDAHMAKKKKGSGCFRCGKPGHCLNDCTKNICDCCQSPDHLSRNCPLISAPKPTMVMYGLAHEDLMFWEFPFSGMVRPRLENTRMGRVTVSGGQLTIPEIITQLQWIVPEENYQWDVVMVEPNIYRVNFPSKIDLVRVQHFGRFNIPNSEMFMTFDFWTRSVEPAWTAEDVWVRVHDLPSPVLDDFLALWALGSLFGKTKDIDMAFTRANDILRICITCLNSSLIPIRMDVRVHEQFYRLRFEVEGLQPNIASDVHMDDAPNGDGDMEHDGHRENQEDEASRLGSQNDEEKNTTTGGTDVNIPGGANRLEVSPIKFGLLQPLEFMVESPMVTFSESVYEHIKETLGSRQQVVSVCDVQEDSPDEANMICASPVLLTEDLVSSGFQSETLTGQILLKPVQPVMHESTSIGEATSITPTQCATALSANASQAAVLDTMGKISIDDGKASSPSPCMTPVGVNKAFGATPICKPSMTEVISFGGITPNSMKGIRSSARLSAQPNADVSQMERAMMLASKRDDVQAQGTQKSTIPSFSAFTDEQIIDKATAIGVSMGVNLDDRLHAARLIKDIEKQRMITFLDTSNSSAKEGLDTVPTCLAVSRASNLCEDLDEEDQYFGEDHSQILIPRKENKCQRKKRSYDKTKVRRSDRLRLKKKNYF</sequence>
<dbReference type="AlphaFoldDB" id="A0AAD8R5L6"/>
<dbReference type="SMART" id="SM00343">
    <property type="entry name" value="ZnF_C2HC"/>
    <property type="match status" value="2"/>
</dbReference>
<dbReference type="PANTHER" id="PTHR33170:SF40">
    <property type="entry name" value="OS04G0557100 PROTEIN"/>
    <property type="match status" value="1"/>
</dbReference>
<evidence type="ECO:0000259" key="3">
    <source>
        <dbReference type="PROSITE" id="PS50158"/>
    </source>
</evidence>
<evidence type="ECO:0000313" key="5">
    <source>
        <dbReference type="Proteomes" id="UP001231189"/>
    </source>
</evidence>
<feature type="compositionally biased region" description="Gly residues" evidence="2">
    <location>
        <begin position="15"/>
        <end position="40"/>
    </location>
</feature>
<dbReference type="SUPFAM" id="SSF57756">
    <property type="entry name" value="Retrovirus zinc finger-like domains"/>
    <property type="match status" value="1"/>
</dbReference>
<dbReference type="PROSITE" id="PS50158">
    <property type="entry name" value="ZF_CCHC"/>
    <property type="match status" value="1"/>
</dbReference>
<dbReference type="InterPro" id="IPR036875">
    <property type="entry name" value="Znf_CCHC_sf"/>
</dbReference>
<reference evidence="4" key="1">
    <citation type="submission" date="2023-07" db="EMBL/GenBank/DDBJ databases">
        <title>A chromosome-level genome assembly of Lolium multiflorum.</title>
        <authorList>
            <person name="Chen Y."/>
            <person name="Copetti D."/>
            <person name="Kolliker R."/>
            <person name="Studer B."/>
        </authorList>
    </citation>
    <scope>NUCLEOTIDE SEQUENCE</scope>
    <source>
        <strain evidence="4">02402/16</strain>
        <tissue evidence="4">Leaf</tissue>
    </source>
</reference>
<feature type="domain" description="CCHC-type" evidence="3">
    <location>
        <begin position="215"/>
        <end position="230"/>
    </location>
</feature>
<keyword evidence="1" id="KW-0862">Zinc</keyword>
<dbReference type="EMBL" id="JAUUTY010000006">
    <property type="protein sequence ID" value="KAK1613854.1"/>
    <property type="molecule type" value="Genomic_DNA"/>
</dbReference>
<feature type="region of interest" description="Disordered" evidence="2">
    <location>
        <begin position="1"/>
        <end position="104"/>
    </location>
</feature>
<feature type="compositionally biased region" description="Basic and acidic residues" evidence="2">
    <location>
        <begin position="467"/>
        <end position="482"/>
    </location>
</feature>
<dbReference type="InterPro" id="IPR001878">
    <property type="entry name" value="Znf_CCHC"/>
</dbReference>
<keyword evidence="1" id="KW-0863">Zinc-finger</keyword>
<feature type="compositionally biased region" description="Polar residues" evidence="2">
    <location>
        <begin position="141"/>
        <end position="156"/>
    </location>
</feature>
<feature type="region of interest" description="Disordered" evidence="2">
    <location>
        <begin position="141"/>
        <end position="172"/>
    </location>
</feature>
<keyword evidence="5" id="KW-1185">Reference proteome</keyword>
<gene>
    <name evidence="4" type="ORF">QYE76_019371</name>
</gene>
<organism evidence="4 5">
    <name type="scientific">Lolium multiflorum</name>
    <name type="common">Italian ryegrass</name>
    <name type="synonym">Lolium perenne subsp. multiflorum</name>
    <dbReference type="NCBI Taxonomy" id="4521"/>
    <lineage>
        <taxon>Eukaryota</taxon>
        <taxon>Viridiplantae</taxon>
        <taxon>Streptophyta</taxon>
        <taxon>Embryophyta</taxon>
        <taxon>Tracheophyta</taxon>
        <taxon>Spermatophyta</taxon>
        <taxon>Magnoliopsida</taxon>
        <taxon>Liliopsida</taxon>
        <taxon>Poales</taxon>
        <taxon>Poaceae</taxon>
        <taxon>BOP clade</taxon>
        <taxon>Pooideae</taxon>
        <taxon>Poodae</taxon>
        <taxon>Poeae</taxon>
        <taxon>Poeae Chloroplast Group 2 (Poeae type)</taxon>
        <taxon>Loliodinae</taxon>
        <taxon>Loliinae</taxon>
        <taxon>Lolium</taxon>
    </lineage>
</organism>
<dbReference type="GO" id="GO:0003676">
    <property type="term" value="F:nucleic acid binding"/>
    <property type="evidence" value="ECO:0007669"/>
    <property type="project" value="InterPro"/>
</dbReference>
<dbReference type="GO" id="GO:0008270">
    <property type="term" value="F:zinc ion binding"/>
    <property type="evidence" value="ECO:0007669"/>
    <property type="project" value="UniProtKB-KW"/>
</dbReference>